<sequence>MQQAARVRTVAEQIPDFIRVDAVVEWDTACGTAIGKVTFVDEFHVALRSPHGITSSLDASVYCTLAERVRPLRPSAREFVDANPGYVPSMWD</sequence>
<reference evidence="1 2" key="1">
    <citation type="journal article" date="2019" name="Emerg. Microbes Infect.">
        <title>Comprehensive subspecies identification of 175 nontuberculous mycobacteria species based on 7547 genomic profiles.</title>
        <authorList>
            <person name="Matsumoto Y."/>
            <person name="Kinjo T."/>
            <person name="Motooka D."/>
            <person name="Nabeya D."/>
            <person name="Jung N."/>
            <person name="Uechi K."/>
            <person name="Horii T."/>
            <person name="Iida T."/>
            <person name="Fujita J."/>
            <person name="Nakamura S."/>
        </authorList>
    </citation>
    <scope>NUCLEOTIDE SEQUENCE [LARGE SCALE GENOMIC DNA]</scope>
    <source>
        <strain evidence="1 2">JCM 15296</strain>
    </source>
</reference>
<evidence type="ECO:0000313" key="2">
    <source>
        <dbReference type="Proteomes" id="UP000465609"/>
    </source>
</evidence>
<name>A0ABM7I6S0_9MYCO</name>
<dbReference type="Proteomes" id="UP000465609">
    <property type="component" value="Chromosome"/>
</dbReference>
<organism evidence="1 2">
    <name type="scientific">Mycolicibacterium aubagnense</name>
    <dbReference type="NCBI Taxonomy" id="319707"/>
    <lineage>
        <taxon>Bacteria</taxon>
        <taxon>Bacillati</taxon>
        <taxon>Actinomycetota</taxon>
        <taxon>Actinomycetes</taxon>
        <taxon>Mycobacteriales</taxon>
        <taxon>Mycobacteriaceae</taxon>
        <taxon>Mycolicibacterium</taxon>
    </lineage>
</organism>
<protein>
    <submittedName>
        <fullName evidence="1">Uncharacterized protein</fullName>
    </submittedName>
</protein>
<keyword evidence="2" id="KW-1185">Reference proteome</keyword>
<gene>
    <name evidence="1" type="ORF">MAUB_01010</name>
</gene>
<proteinExistence type="predicted"/>
<accession>A0ABM7I6S0</accession>
<evidence type="ECO:0000313" key="1">
    <source>
        <dbReference type="EMBL" id="BBX82228.1"/>
    </source>
</evidence>
<dbReference type="EMBL" id="AP022577">
    <property type="protein sequence ID" value="BBX82228.1"/>
    <property type="molecule type" value="Genomic_DNA"/>
</dbReference>